<dbReference type="Proteomes" id="UP001154259">
    <property type="component" value="Unassembled WGS sequence"/>
</dbReference>
<dbReference type="InterPro" id="IPR003691">
    <property type="entry name" value="FluC"/>
</dbReference>
<keyword evidence="12" id="KW-0813">Transport</keyword>
<feature type="transmembrane region" description="Helical" evidence="12">
    <location>
        <begin position="6"/>
        <end position="26"/>
    </location>
</feature>
<evidence type="ECO:0000256" key="10">
    <source>
        <dbReference type="ARBA" id="ARBA00035120"/>
    </source>
</evidence>
<evidence type="ECO:0000256" key="5">
    <source>
        <dbReference type="ARBA" id="ARBA00022989"/>
    </source>
</evidence>
<keyword evidence="9 12" id="KW-0407">Ion channel</keyword>
<evidence type="ECO:0000256" key="7">
    <source>
        <dbReference type="ARBA" id="ARBA00023065"/>
    </source>
</evidence>
<dbReference type="HAMAP" id="MF_00454">
    <property type="entry name" value="FluC"/>
    <property type="match status" value="1"/>
</dbReference>
<dbReference type="GO" id="GO:0062054">
    <property type="term" value="F:fluoride channel activity"/>
    <property type="evidence" value="ECO:0007669"/>
    <property type="project" value="UniProtKB-UniRule"/>
</dbReference>
<dbReference type="GO" id="GO:0005886">
    <property type="term" value="C:plasma membrane"/>
    <property type="evidence" value="ECO:0007669"/>
    <property type="project" value="UniProtKB-SubCell"/>
</dbReference>
<keyword evidence="2 12" id="KW-1003">Cell membrane</keyword>
<evidence type="ECO:0000313" key="14">
    <source>
        <dbReference type="EMBL" id="CAI3942929.1"/>
    </source>
</evidence>
<feature type="transmembrane region" description="Helical" evidence="12">
    <location>
        <begin position="64"/>
        <end position="90"/>
    </location>
</feature>
<dbReference type="GO" id="GO:0140114">
    <property type="term" value="P:cellular detoxification of fluoride"/>
    <property type="evidence" value="ECO:0007669"/>
    <property type="project" value="UniProtKB-UniRule"/>
</dbReference>
<dbReference type="GO" id="GO:0046872">
    <property type="term" value="F:metal ion binding"/>
    <property type="evidence" value="ECO:0007669"/>
    <property type="project" value="UniProtKB-KW"/>
</dbReference>
<evidence type="ECO:0000256" key="6">
    <source>
        <dbReference type="ARBA" id="ARBA00023053"/>
    </source>
</evidence>
<feature type="transmembrane region" description="Helical" evidence="12">
    <location>
        <begin position="38"/>
        <end position="58"/>
    </location>
</feature>
<evidence type="ECO:0000256" key="3">
    <source>
        <dbReference type="ARBA" id="ARBA00022519"/>
    </source>
</evidence>
<gene>
    <name evidence="12" type="primary">fluC</name>
    <name evidence="12" type="synonym">crcB</name>
    <name evidence="14" type="ORF">R53529_LOCUS1227</name>
    <name evidence="13" type="ORF">R53530_LOCUS1207</name>
</gene>
<comment type="function">
    <text evidence="12">Fluoride-specific ion channel. Important for reducing fluoride concentration in the cell, thus reducing its toxicity.</text>
</comment>
<dbReference type="NCBIfam" id="NF010792">
    <property type="entry name" value="PRK14196.1"/>
    <property type="match status" value="1"/>
</dbReference>
<keyword evidence="8 12" id="KW-0472">Membrane</keyword>
<evidence type="ECO:0000256" key="2">
    <source>
        <dbReference type="ARBA" id="ARBA00022475"/>
    </source>
</evidence>
<feature type="transmembrane region" description="Helical" evidence="12">
    <location>
        <begin position="102"/>
        <end position="124"/>
    </location>
</feature>
<sequence>MFNSIIMISVGGALGCLLRWWLGLSLNALFPCMPLGTFAANCIAGYLIGVAMAVFLLIPSLAPWRLFIITGFLGGLSTFSSFSAEVVMSMQEGRFFWAGTEIVTHVVCSVALTILGMMTVHFFFNNL</sequence>
<dbReference type="PANTHER" id="PTHR28259">
    <property type="entry name" value="FLUORIDE EXPORT PROTEIN 1-RELATED"/>
    <property type="match status" value="1"/>
</dbReference>
<keyword evidence="7 12" id="KW-0406">Ion transport</keyword>
<name>A0A9W4TLQ9_9PROT</name>
<evidence type="ECO:0000313" key="15">
    <source>
        <dbReference type="Proteomes" id="UP001154255"/>
    </source>
</evidence>
<keyword evidence="16" id="KW-1185">Reference proteome</keyword>
<dbReference type="AlphaFoldDB" id="A0A9W4TLQ9"/>
<evidence type="ECO:0000256" key="4">
    <source>
        <dbReference type="ARBA" id="ARBA00022692"/>
    </source>
</evidence>
<reference evidence="13" key="1">
    <citation type="submission" date="2022-10" db="EMBL/GenBank/DDBJ databases">
        <authorList>
            <person name="Botero Cardona J."/>
        </authorList>
    </citation>
    <scope>NUCLEOTIDE SEQUENCE</scope>
    <source>
        <strain evidence="13">LMG 31819</strain>
        <strain evidence="14">R-53529</strain>
    </source>
</reference>
<comment type="subcellular location">
    <subcellularLocation>
        <location evidence="1 12">Cell membrane</location>
        <topology evidence="1 12">Multi-pass membrane protein</topology>
    </subcellularLocation>
</comment>
<dbReference type="Proteomes" id="UP001154255">
    <property type="component" value="Unassembled WGS sequence"/>
</dbReference>
<organism evidence="13 15">
    <name type="scientific">Commensalibacter communis</name>
    <dbReference type="NCBI Taxonomy" id="2972786"/>
    <lineage>
        <taxon>Bacteria</taxon>
        <taxon>Pseudomonadati</taxon>
        <taxon>Pseudomonadota</taxon>
        <taxon>Alphaproteobacteria</taxon>
        <taxon>Acetobacterales</taxon>
        <taxon>Acetobacteraceae</taxon>
    </lineage>
</organism>
<dbReference type="Pfam" id="PF02537">
    <property type="entry name" value="CRCB"/>
    <property type="match status" value="1"/>
</dbReference>
<evidence type="ECO:0000256" key="11">
    <source>
        <dbReference type="ARBA" id="ARBA00035585"/>
    </source>
</evidence>
<evidence type="ECO:0000313" key="13">
    <source>
        <dbReference type="EMBL" id="CAI3940558.1"/>
    </source>
</evidence>
<evidence type="ECO:0000256" key="9">
    <source>
        <dbReference type="ARBA" id="ARBA00023303"/>
    </source>
</evidence>
<protein>
    <recommendedName>
        <fullName evidence="12">Fluoride-specific ion channel FluC</fullName>
    </recommendedName>
</protein>
<dbReference type="PANTHER" id="PTHR28259:SF1">
    <property type="entry name" value="FLUORIDE EXPORT PROTEIN 1-RELATED"/>
    <property type="match status" value="1"/>
</dbReference>
<feature type="binding site" evidence="12">
    <location>
        <position position="74"/>
    </location>
    <ligand>
        <name>Na(+)</name>
        <dbReference type="ChEBI" id="CHEBI:29101"/>
        <note>structural</note>
    </ligand>
</feature>
<keyword evidence="4 12" id="KW-0812">Transmembrane</keyword>
<keyword evidence="5 12" id="KW-1133">Transmembrane helix</keyword>
<comment type="catalytic activity">
    <reaction evidence="11">
        <text>fluoride(in) = fluoride(out)</text>
        <dbReference type="Rhea" id="RHEA:76159"/>
        <dbReference type="ChEBI" id="CHEBI:17051"/>
    </reaction>
    <physiologicalReaction direction="left-to-right" evidence="11">
        <dbReference type="Rhea" id="RHEA:76160"/>
    </physiologicalReaction>
</comment>
<evidence type="ECO:0000256" key="12">
    <source>
        <dbReference type="HAMAP-Rule" id="MF_00454"/>
    </source>
</evidence>
<evidence type="ECO:0000256" key="8">
    <source>
        <dbReference type="ARBA" id="ARBA00023136"/>
    </source>
</evidence>
<keyword evidence="12" id="KW-0479">Metal-binding</keyword>
<comment type="similarity">
    <text evidence="10 12">Belongs to the fluoride channel Fluc/FEX (TC 1.A.43) family.</text>
</comment>
<keyword evidence="6 12" id="KW-0915">Sodium</keyword>
<keyword evidence="3" id="KW-0997">Cell inner membrane</keyword>
<dbReference type="RefSeq" id="WP_271789660.1">
    <property type="nucleotide sequence ID" value="NZ_CAMXCJ010000003.1"/>
</dbReference>
<proteinExistence type="inferred from homology"/>
<feature type="binding site" evidence="12">
    <location>
        <position position="77"/>
    </location>
    <ligand>
        <name>Na(+)</name>
        <dbReference type="ChEBI" id="CHEBI:29101"/>
        <note>structural</note>
    </ligand>
</feature>
<evidence type="ECO:0000256" key="1">
    <source>
        <dbReference type="ARBA" id="ARBA00004651"/>
    </source>
</evidence>
<dbReference type="EMBL" id="CAMXCM010000002">
    <property type="protein sequence ID" value="CAI3940558.1"/>
    <property type="molecule type" value="Genomic_DNA"/>
</dbReference>
<evidence type="ECO:0000313" key="16">
    <source>
        <dbReference type="Proteomes" id="UP001154259"/>
    </source>
</evidence>
<comment type="activity regulation">
    <text evidence="12">Na(+) is not transported, but it plays an essential structural role and its presence is essential for fluoride channel function.</text>
</comment>
<accession>A0A9W4TLQ9</accession>
<dbReference type="EMBL" id="CAMXCS010000002">
    <property type="protein sequence ID" value="CAI3942929.1"/>
    <property type="molecule type" value="Genomic_DNA"/>
</dbReference>
<comment type="caution">
    <text evidence="13">The sequence shown here is derived from an EMBL/GenBank/DDBJ whole genome shotgun (WGS) entry which is preliminary data.</text>
</comment>